<comment type="caution">
    <text evidence="2">The sequence shown here is derived from an EMBL/GenBank/DDBJ whole genome shotgun (WGS) entry which is preliminary data.</text>
</comment>
<feature type="transmembrane region" description="Helical" evidence="1">
    <location>
        <begin position="12"/>
        <end position="31"/>
    </location>
</feature>
<sequence>MHIAVFPMDHSILGMIYIYGLWMNIAYKYGVSLQTKKVSYNSVV</sequence>
<accession>A0A841N6Y2</accession>
<dbReference type="AlphaFoldDB" id="A0A841N6Y2"/>
<proteinExistence type="predicted"/>
<organism evidence="2 3">
    <name type="scientific">Chryseobacterium shigense</name>
    <dbReference type="NCBI Taxonomy" id="297244"/>
    <lineage>
        <taxon>Bacteria</taxon>
        <taxon>Pseudomonadati</taxon>
        <taxon>Bacteroidota</taxon>
        <taxon>Flavobacteriia</taxon>
        <taxon>Flavobacteriales</taxon>
        <taxon>Weeksellaceae</taxon>
        <taxon>Chryseobacterium group</taxon>
        <taxon>Chryseobacterium</taxon>
    </lineage>
</organism>
<name>A0A841N6Y2_9FLAO</name>
<keyword evidence="1" id="KW-0812">Transmembrane</keyword>
<keyword evidence="3" id="KW-1185">Reference proteome</keyword>
<dbReference type="Proteomes" id="UP000589738">
    <property type="component" value="Unassembled WGS sequence"/>
</dbReference>
<dbReference type="EMBL" id="JACHLC010000008">
    <property type="protein sequence ID" value="MBB6372634.1"/>
    <property type="molecule type" value="Genomic_DNA"/>
</dbReference>
<reference evidence="2 3" key="1">
    <citation type="submission" date="2020-08" db="EMBL/GenBank/DDBJ databases">
        <title>Functional genomics of gut bacteria from endangered species of beetles.</title>
        <authorList>
            <person name="Carlos-Shanley C."/>
        </authorList>
    </citation>
    <scope>NUCLEOTIDE SEQUENCE [LARGE SCALE GENOMIC DNA]</scope>
    <source>
        <strain evidence="2 3">S00136</strain>
    </source>
</reference>
<gene>
    <name evidence="2" type="ORF">HNP36_003752</name>
</gene>
<evidence type="ECO:0000256" key="1">
    <source>
        <dbReference type="SAM" id="Phobius"/>
    </source>
</evidence>
<keyword evidence="1" id="KW-1133">Transmembrane helix</keyword>
<protein>
    <submittedName>
        <fullName evidence="2">Uncharacterized protein</fullName>
    </submittedName>
</protein>
<evidence type="ECO:0000313" key="2">
    <source>
        <dbReference type="EMBL" id="MBB6372634.1"/>
    </source>
</evidence>
<keyword evidence="1" id="KW-0472">Membrane</keyword>
<evidence type="ECO:0000313" key="3">
    <source>
        <dbReference type="Proteomes" id="UP000589738"/>
    </source>
</evidence>